<sequence>MEEIYFTPSPSHSPSPIATLLEFGDMRIREYPLENDSLIEESNAHSIEQPILSSPVGVFEKSASETPSEADEEEEILLDLPSKNAPFLPLSPEAIPENSEEEYEKADSLEESDTTESESDVEDNNEEFELGSDDDEEGDENFVGYFPSSIPHLLEEPMNDIYTPIWRNFKNIVEESSTKNSKSSTENETDSKAYDMSELQLNIETLFKANLFKQLSVIDELSKLLTGNCAIIGAETKMPEIDESIKEELPAIYNKISDHLIPCSQKDQNKLYLVELWWAWLEDLMPECSSEFFKKFKVLAVEKMRPKSIIDTFESLPGQSSERVTELRQLGTKIYDLQTFEDDELPSNYEPDTGPIYYRRQTMGKESADEYGAESEESPVQNSRKRKNTISESPTPAKRLRADSNSKEYEIPQLPHTISLSRRISTLSHRSSMSPPIISPLLGSKASVPQTPNKDISSLFSSPAFMEKKGQGEEENPKLKRRSRIKFKNASLCFKYPHTGEKEIPNEEEEDPAVWQGDGCDSDSILSGLKMKFPLIHSHSGQRLSALKKKLERISQRRGTASDDESEAEPVRKKVVEKKKKPPKIQYIDKRLLPEHPTTSEEEEEEEKGISGDDLEEYSGFESQENSSEEDIFDHDQIFVRNGVEFEGPILKKLIKAGILVVEANGAITDTTEDEHIFGAKKQNFSQINEMDDISKEIALIQNQLTHTVRQAQQQSKIMFDNLAFESERRQCLKQIIQVETTLCDNLEGPVSDTNPETLAESFKQLSMIYDSQGINIDKLEDFDIEHIAIRALNLNERDKKLKHENFQIKHYCL</sequence>
<evidence type="ECO:0000313" key="2">
    <source>
        <dbReference type="WBParaSite" id="ES5_v2.g8507.t1"/>
    </source>
</evidence>
<proteinExistence type="predicted"/>
<evidence type="ECO:0000313" key="1">
    <source>
        <dbReference type="Proteomes" id="UP000887579"/>
    </source>
</evidence>
<dbReference type="WBParaSite" id="ES5_v2.g8507.t1">
    <property type="protein sequence ID" value="ES5_v2.g8507.t1"/>
    <property type="gene ID" value="ES5_v2.g8507"/>
</dbReference>
<dbReference type="Proteomes" id="UP000887579">
    <property type="component" value="Unplaced"/>
</dbReference>
<accession>A0AC34GUB5</accession>
<organism evidence="1 2">
    <name type="scientific">Panagrolaimus sp. ES5</name>
    <dbReference type="NCBI Taxonomy" id="591445"/>
    <lineage>
        <taxon>Eukaryota</taxon>
        <taxon>Metazoa</taxon>
        <taxon>Ecdysozoa</taxon>
        <taxon>Nematoda</taxon>
        <taxon>Chromadorea</taxon>
        <taxon>Rhabditida</taxon>
        <taxon>Tylenchina</taxon>
        <taxon>Panagrolaimomorpha</taxon>
        <taxon>Panagrolaimoidea</taxon>
        <taxon>Panagrolaimidae</taxon>
        <taxon>Panagrolaimus</taxon>
    </lineage>
</organism>
<reference evidence="2" key="1">
    <citation type="submission" date="2022-11" db="UniProtKB">
        <authorList>
            <consortium name="WormBaseParasite"/>
        </authorList>
    </citation>
    <scope>IDENTIFICATION</scope>
</reference>
<protein>
    <submittedName>
        <fullName evidence="2">Uncharacterized protein</fullName>
    </submittedName>
</protein>
<name>A0AC34GUB5_9BILA</name>